<organism evidence="1 2">
    <name type="scientific">Methyloligella halotolerans</name>
    <dbReference type="NCBI Taxonomy" id="1177755"/>
    <lineage>
        <taxon>Bacteria</taxon>
        <taxon>Pseudomonadati</taxon>
        <taxon>Pseudomonadota</taxon>
        <taxon>Alphaproteobacteria</taxon>
        <taxon>Hyphomicrobiales</taxon>
        <taxon>Hyphomicrobiaceae</taxon>
        <taxon>Methyloligella</taxon>
    </lineage>
</organism>
<sequence>MTFTDDLSGDGAPVAGAALSGVPAPWSCPKQGQGFVCTANLKLDAKGGANASKTFTFSATLGAGTETVKEMKNCATIEGLPSSCATAPLVQGAMLRIDKQPVACIPAAGNASETCTFNVSVTNAGNATYAGPVSFHDLVTSPGFGSITAKGSSSGGWSCIAGTGTGTTDCSLAPEPVTIEPGKSVTASVQIVPGNPLARSFHNCATLTGQASVGSDQPSKCADINSALPLPGEPGKLSVVKTGGSCAGNPQVCSFTIAVANGTDQPINGPVEFTDDLTGDGALFGGATVSPGEPWTCPKEGTGFKCTATLQLDAAGGPNAIKRFSFAASLGAGTGSVKEMKNCATMTGQTPSCATLTLTNGPQLRLEKHGPIRCDLAADKKSESCQFIVIVNNVGPGTYAGPFTFSDSFTPGGGSTMCRSAAASPLSAALKVAARRRR</sequence>
<evidence type="ECO:0008006" key="3">
    <source>
        <dbReference type="Google" id="ProtNLM"/>
    </source>
</evidence>
<dbReference type="RefSeq" id="WP_069094610.1">
    <property type="nucleotide sequence ID" value="NZ_MASI01000002.1"/>
</dbReference>
<name>A0A1E2S0T8_9HYPH</name>
<dbReference type="AlphaFoldDB" id="A0A1E2S0T8"/>
<dbReference type="EMBL" id="MASI01000002">
    <property type="protein sequence ID" value="ODA68123.1"/>
    <property type="molecule type" value="Genomic_DNA"/>
</dbReference>
<accession>A0A1E2S0T8</accession>
<evidence type="ECO:0000313" key="1">
    <source>
        <dbReference type="EMBL" id="ODA68123.1"/>
    </source>
</evidence>
<keyword evidence="2" id="KW-1185">Reference proteome</keyword>
<evidence type="ECO:0000313" key="2">
    <source>
        <dbReference type="Proteomes" id="UP000095087"/>
    </source>
</evidence>
<dbReference type="STRING" id="1177755.A7A08_01293"/>
<protein>
    <recommendedName>
        <fullName evidence="3">DUF11 domain-containing protein</fullName>
    </recommendedName>
</protein>
<comment type="caution">
    <text evidence="1">The sequence shown here is derived from an EMBL/GenBank/DDBJ whole genome shotgun (WGS) entry which is preliminary data.</text>
</comment>
<gene>
    <name evidence="1" type="ORF">A7A08_01293</name>
</gene>
<dbReference type="Proteomes" id="UP000095087">
    <property type="component" value="Unassembled WGS sequence"/>
</dbReference>
<reference evidence="1 2" key="1">
    <citation type="submission" date="2016-07" db="EMBL/GenBank/DDBJ databases">
        <title>Draft genome sequence of Methyloligella halotolerans C2T (VKM B-2706T=CCUG 61687T=DSM 25045T), a halotolerant polyhydroxybutyrate accumulating methylotroph.</title>
        <authorList>
            <person name="Vasilenko O.V."/>
            <person name="Doronina N.V."/>
            <person name="Poroshina M.N."/>
            <person name="Tarlachkov S.V."/>
            <person name="Trotsenko Y.A."/>
        </authorList>
    </citation>
    <scope>NUCLEOTIDE SEQUENCE [LARGE SCALE GENOMIC DNA]</scope>
    <source>
        <strain evidence="1 2">VKM B-2706</strain>
    </source>
</reference>
<proteinExistence type="predicted"/>
<dbReference type="OrthoDB" id="8433035at2"/>